<evidence type="ECO:0000256" key="2">
    <source>
        <dbReference type="ARBA" id="ARBA00009677"/>
    </source>
</evidence>
<dbReference type="InterPro" id="IPR037058">
    <property type="entry name" value="Falgellar_hook_FlgE_sf"/>
</dbReference>
<dbReference type="Gene3D" id="2.60.98.20">
    <property type="entry name" value="Flagellar hook protein FlgE"/>
    <property type="match status" value="1"/>
</dbReference>
<evidence type="ECO:0000256" key="1">
    <source>
        <dbReference type="ARBA" id="ARBA00004117"/>
    </source>
</evidence>
<name>A0ABN8VYF0_9BACT</name>
<feature type="domain" description="Flagellar hook protein FlgE/F/G-like D1" evidence="9">
    <location>
        <begin position="88"/>
        <end position="131"/>
    </location>
</feature>
<comment type="function">
    <text evidence="5">A flexible structure which links the flagellar filament to the drive apparatus in the basal body.</text>
</comment>
<dbReference type="Proteomes" id="UP001157733">
    <property type="component" value="Chromosome"/>
</dbReference>
<dbReference type="PANTHER" id="PTHR30435:SF1">
    <property type="entry name" value="FLAGELLAR HOOK PROTEIN FLGE"/>
    <property type="match status" value="1"/>
</dbReference>
<feature type="domain" description="Flagellar basal-body/hook protein C-terminal" evidence="7">
    <location>
        <begin position="382"/>
        <end position="424"/>
    </location>
</feature>
<reference evidence="10 11" key="1">
    <citation type="submission" date="2022-09" db="EMBL/GenBank/DDBJ databases">
        <authorList>
            <person name="Kop L."/>
        </authorList>
    </citation>
    <scope>NUCLEOTIDE SEQUENCE [LARGE SCALE GENOMIC DNA]</scope>
    <source>
        <strain evidence="10 11">347</strain>
    </source>
</reference>
<dbReference type="InterPro" id="IPR011491">
    <property type="entry name" value="FlgE_D2"/>
</dbReference>
<keyword evidence="4 5" id="KW-0975">Bacterial flagellum</keyword>
<comment type="subcellular location">
    <subcellularLocation>
        <location evidence="1 5">Bacterial flagellum basal body</location>
    </subcellularLocation>
</comment>
<evidence type="ECO:0000259" key="9">
    <source>
        <dbReference type="Pfam" id="PF22692"/>
    </source>
</evidence>
<dbReference type="InterPro" id="IPR010930">
    <property type="entry name" value="Flg_bb/hook_C_dom"/>
</dbReference>
<keyword evidence="10" id="KW-0969">Cilium</keyword>
<dbReference type="PANTHER" id="PTHR30435">
    <property type="entry name" value="FLAGELLAR PROTEIN"/>
    <property type="match status" value="1"/>
</dbReference>
<feature type="domain" description="Flagellar basal body rod protein N-terminal" evidence="6">
    <location>
        <begin position="10"/>
        <end position="37"/>
    </location>
</feature>
<evidence type="ECO:0000313" key="11">
    <source>
        <dbReference type="Proteomes" id="UP001157733"/>
    </source>
</evidence>
<evidence type="ECO:0000256" key="3">
    <source>
        <dbReference type="ARBA" id="ARBA00019015"/>
    </source>
</evidence>
<evidence type="ECO:0000259" key="8">
    <source>
        <dbReference type="Pfam" id="PF07559"/>
    </source>
</evidence>
<dbReference type="EMBL" id="OX336137">
    <property type="protein sequence ID" value="CAI2716891.1"/>
    <property type="molecule type" value="Genomic_DNA"/>
</dbReference>
<dbReference type="InterPro" id="IPR001444">
    <property type="entry name" value="Flag_bb_rod_N"/>
</dbReference>
<proteinExistence type="inferred from homology"/>
<dbReference type="Pfam" id="PF06429">
    <property type="entry name" value="Flg_bbr_C"/>
    <property type="match status" value="1"/>
</dbReference>
<dbReference type="RefSeq" id="WP_282009876.1">
    <property type="nucleotide sequence ID" value="NZ_OX336137.1"/>
</dbReference>
<gene>
    <name evidence="10" type="ORF">NSPWAT_0031</name>
</gene>
<keyword evidence="11" id="KW-1185">Reference proteome</keyword>
<evidence type="ECO:0000313" key="10">
    <source>
        <dbReference type="EMBL" id="CAI2716891.1"/>
    </source>
</evidence>
<sequence>MSLIGSLFSGVSGLRSNSQAMNVIGDNISNTNTVGFKSSRSVFGDLFSTILNNGSVTSQIGQGTQFVGSLQDFSQGAIENSTNALDMAIDGQGFFVVNNGQGNFYTRAGQFRINDNGVVADIGGNALQGFRITGGTVGTTLESVDLAGVQSAPNPSTQFTLGANLNAAAADDTNPDSTTTFTSPVSLVNSVGEQVIASITFTKKPVAGRWDYTVSLPAGNGTVNPATPNNSGSLIFDTSGNLTDILDQSAASIGVGDLTLTLDFASPAASGQTVTWDLANAAGNSNGKVTGFAAASNTNSVVQNGFPTGILTGLSVANDGTINGLFSNGQSESLFQVALADFLAPTGLTRTGQNLFAESGLSGQPVIAAPNTGGFGSVLGSTLELSNVDLAQEFVTMIKTQQAFQASARIITTTDDLLTETVNLTR</sequence>
<dbReference type="NCBIfam" id="TIGR03506">
    <property type="entry name" value="FlgEFG_subfam"/>
    <property type="match status" value="1"/>
</dbReference>
<dbReference type="InterPro" id="IPR037925">
    <property type="entry name" value="FlgE/F/G-like"/>
</dbReference>
<comment type="similarity">
    <text evidence="2 5">Belongs to the flagella basal body rod proteins family.</text>
</comment>
<evidence type="ECO:0000259" key="7">
    <source>
        <dbReference type="Pfam" id="PF06429"/>
    </source>
</evidence>
<feature type="domain" description="Flagellar hook protein FlgE D2" evidence="8">
    <location>
        <begin position="165"/>
        <end position="306"/>
    </location>
</feature>
<dbReference type="Pfam" id="PF07559">
    <property type="entry name" value="FlgE_D2"/>
    <property type="match status" value="1"/>
</dbReference>
<dbReference type="InterPro" id="IPR053967">
    <property type="entry name" value="LlgE_F_G-like_D1"/>
</dbReference>
<keyword evidence="10" id="KW-0282">Flagellum</keyword>
<dbReference type="Pfam" id="PF00460">
    <property type="entry name" value="Flg_bb_rod"/>
    <property type="match status" value="1"/>
</dbReference>
<protein>
    <recommendedName>
        <fullName evidence="3 5">Flagellar hook protein FlgE</fullName>
    </recommendedName>
</protein>
<evidence type="ECO:0000256" key="5">
    <source>
        <dbReference type="RuleBase" id="RU362116"/>
    </source>
</evidence>
<dbReference type="InterPro" id="IPR020013">
    <property type="entry name" value="Flagellar_FlgE/F/G"/>
</dbReference>
<keyword evidence="10" id="KW-0966">Cell projection</keyword>
<evidence type="ECO:0000256" key="4">
    <source>
        <dbReference type="ARBA" id="ARBA00023143"/>
    </source>
</evidence>
<organism evidence="10 11">
    <name type="scientific">Nitrospina watsonii</name>
    <dbReference type="NCBI Taxonomy" id="1323948"/>
    <lineage>
        <taxon>Bacteria</taxon>
        <taxon>Pseudomonadati</taxon>
        <taxon>Nitrospinota/Tectimicrobiota group</taxon>
        <taxon>Nitrospinota</taxon>
        <taxon>Nitrospinia</taxon>
        <taxon>Nitrospinales</taxon>
        <taxon>Nitrospinaceae</taxon>
        <taxon>Nitrospina</taxon>
    </lineage>
</organism>
<dbReference type="SUPFAM" id="SSF117143">
    <property type="entry name" value="Flagellar hook protein flgE"/>
    <property type="match status" value="1"/>
</dbReference>
<dbReference type="Pfam" id="PF22692">
    <property type="entry name" value="LlgE_F_G_D1"/>
    <property type="match status" value="1"/>
</dbReference>
<evidence type="ECO:0000259" key="6">
    <source>
        <dbReference type="Pfam" id="PF00460"/>
    </source>
</evidence>
<accession>A0ABN8VYF0</accession>